<feature type="coiled-coil region" evidence="3">
    <location>
        <begin position="959"/>
        <end position="1000"/>
    </location>
</feature>
<dbReference type="SUPFAM" id="SSF48403">
    <property type="entry name" value="Ankyrin repeat"/>
    <property type="match status" value="1"/>
</dbReference>
<feature type="region of interest" description="Disordered" evidence="4">
    <location>
        <begin position="425"/>
        <end position="457"/>
    </location>
</feature>
<feature type="region of interest" description="Disordered" evidence="4">
    <location>
        <begin position="489"/>
        <end position="525"/>
    </location>
</feature>
<keyword evidence="6" id="KW-1185">Reference proteome</keyword>
<dbReference type="Proteomes" id="UP001516023">
    <property type="component" value="Unassembled WGS sequence"/>
</dbReference>
<dbReference type="PANTHER" id="PTHR24153:SF8">
    <property type="entry name" value="FORKED, ISOFORM F"/>
    <property type="match status" value="1"/>
</dbReference>
<feature type="coiled-coil region" evidence="3">
    <location>
        <begin position="1343"/>
        <end position="1422"/>
    </location>
</feature>
<evidence type="ECO:0000256" key="1">
    <source>
        <dbReference type="ARBA" id="ARBA00022737"/>
    </source>
</evidence>
<dbReference type="InterPro" id="IPR052420">
    <property type="entry name" value="Espin/Espin-like"/>
</dbReference>
<evidence type="ECO:0000256" key="3">
    <source>
        <dbReference type="SAM" id="Coils"/>
    </source>
</evidence>
<dbReference type="InterPro" id="IPR036770">
    <property type="entry name" value="Ankyrin_rpt-contain_sf"/>
</dbReference>
<dbReference type="Gene3D" id="1.25.40.20">
    <property type="entry name" value="Ankyrin repeat-containing domain"/>
    <property type="match status" value="1"/>
</dbReference>
<name>A0ABD3PBY4_9STRA</name>
<comment type="caution">
    <text evidence="5">The sequence shown here is derived from an EMBL/GenBank/DDBJ whole genome shotgun (WGS) entry which is preliminary data.</text>
</comment>
<gene>
    <name evidence="5" type="ORF">HJC23_013355</name>
</gene>
<evidence type="ECO:0000256" key="2">
    <source>
        <dbReference type="ARBA" id="ARBA00023043"/>
    </source>
</evidence>
<feature type="compositionally biased region" description="Low complexity" evidence="4">
    <location>
        <begin position="514"/>
        <end position="525"/>
    </location>
</feature>
<proteinExistence type="predicted"/>
<accession>A0ABD3PBY4</accession>
<sequence length="1444" mass="166636">MNLRLEAMTASHGQAAYATKNITVQTGSLSGSHTSHVTNASSAASLVLSYNSADATVDYDTNVTPLYEAIGNSDWDRATQICEGILSNKNNGTRNDVATWVVRYNNNNGSILWRFLPIHSTCALSPPHTFLRLLIQLHPASVRTRDHQGLLPLHYACGARCSRECIYTLLMNFPQGSMVGDPRGMLPLHYLGQWGPNEGSNGNGSGIVEMMLVATGDLANTRDKDGNTPLKLAQNASYPKHTEVANQIANHIMRKGLHLSNSLGNSPKYSLHQNSQHKNNAERYASFEDDITMDTNMQQMDLTARKNHGYSNALVSFGDLLEEEEERLDTSRHDGRSDKGGEVRDNIEFSLGVVRTPRGNNAWNKLGISPVHNTIKANVGQHNLTVTTTATSNDNNKMSPRHSWDNRSIMSDPVTCNNQRVVSSPRVSYGHVQQDVTKSTNPEFQRTDPTPKMGPRRSFSWDVQDTATPQAENVINLPVTATNIIDKYLSPRHSRDPSARQGLPPMSPRVMTMSNQRSQPSSSRLSLEYISDARDDKESSAREGVDPAPGVFFDLAHHHQGEDKVSRGEFEKMKTAKEEFENKVRILKIEKEQIEMQLKASTEEKLRDVNETTKKIQNEYEERLEEERTLWKDRETYLEREKKSFVDRERQLSDDLDQGRKRIAELECQLNELRTYEEEGKSAFSEREANLSQELDEERKRNADLERQVNEMKRKIAANDNSFAELTEEKKRSAELEAQVNDLKIKIDTMQKAHGEAVYSHLQEVRSLRTSLEKATVEIEKSRAQSQECSEQSVKEMEALEKQYREDMAVKENRWKEECAKLEGELKEERAKKDVLNPKQQENWMAKENEWNEERAKLESRIRSLTETSWGAQNSEYALKAELLKKEQSWQEDRARLEAEVKHLKDIVKESGSDGYSLTASLLQNHPTSICENSTHMKLQLDTIMREAEEMRKFNSAIRKEHGATIADLESELEKERASKKDLLSEIVTLQYKVSKLESELEEREGSVEVALYGIRSKYRGSGSMDEAEQTRRAIDAIKKDAEGREKLLRDQLNNARRRISELEDELYSKSYNDPVSHSTDYSCRQQLNEARDQIRHLEEKERSLKKELEDAASFKYKLNATREELSKKEEYHRDQVSELESKICVLEEREQSLKMQLKDLDGIKSGVFSSDQERTYYHQLRSIKNQLQELQEREDSYLKEIRELKKKITELEANDHGIDAKLWEAKKSQQWALQEKEDEFNTKIREIKKEYENTLLEKQNLHLKEIREVKKELLTTFREKEDSYMQQLRDAKRREQTLQEREDDLIKQIQDAHLKNSIDDLDIEGMLRKKDDEFARLLEESTREKQAKISELTIKIEHLEQELQDKEDAESIKRELLECKKELEKQRRKHKSEVNKLNNTLELQKSKENRLQAHIQSMESQITGMVSDYESRLEEAYYANIRS</sequence>
<feature type="coiled-coil region" evidence="3">
    <location>
        <begin position="1025"/>
        <end position="1143"/>
    </location>
</feature>
<feature type="coiled-coil region" evidence="3">
    <location>
        <begin position="1174"/>
        <end position="1309"/>
    </location>
</feature>
<dbReference type="Gene3D" id="1.10.287.1490">
    <property type="match status" value="1"/>
</dbReference>
<feature type="compositionally biased region" description="Basic and acidic residues" evidence="4">
    <location>
        <begin position="679"/>
        <end position="689"/>
    </location>
</feature>
<feature type="region of interest" description="Disordered" evidence="4">
    <location>
        <begin position="389"/>
        <end position="409"/>
    </location>
</feature>
<feature type="compositionally biased region" description="Polar residues" evidence="4">
    <location>
        <begin position="389"/>
        <end position="398"/>
    </location>
</feature>
<evidence type="ECO:0000256" key="4">
    <source>
        <dbReference type="SAM" id="MobiDB-lite"/>
    </source>
</evidence>
<keyword evidence="1" id="KW-0677">Repeat</keyword>
<keyword evidence="2" id="KW-0040">ANK repeat</keyword>
<keyword evidence="3" id="KW-0175">Coiled coil</keyword>
<feature type="region of interest" description="Disordered" evidence="4">
    <location>
        <begin position="679"/>
        <end position="699"/>
    </location>
</feature>
<protein>
    <submittedName>
        <fullName evidence="5">Uncharacterized protein</fullName>
    </submittedName>
</protein>
<dbReference type="PANTHER" id="PTHR24153">
    <property type="entry name" value="ESPIN"/>
    <property type="match status" value="1"/>
</dbReference>
<dbReference type="EMBL" id="JABMIG020000247">
    <property type="protein sequence ID" value="KAL3783975.1"/>
    <property type="molecule type" value="Genomic_DNA"/>
</dbReference>
<evidence type="ECO:0000313" key="6">
    <source>
        <dbReference type="Proteomes" id="UP001516023"/>
    </source>
</evidence>
<organism evidence="5 6">
    <name type="scientific">Cyclotella cryptica</name>
    <dbReference type="NCBI Taxonomy" id="29204"/>
    <lineage>
        <taxon>Eukaryota</taxon>
        <taxon>Sar</taxon>
        <taxon>Stramenopiles</taxon>
        <taxon>Ochrophyta</taxon>
        <taxon>Bacillariophyta</taxon>
        <taxon>Coscinodiscophyceae</taxon>
        <taxon>Thalassiosirophycidae</taxon>
        <taxon>Stephanodiscales</taxon>
        <taxon>Stephanodiscaceae</taxon>
        <taxon>Cyclotella</taxon>
    </lineage>
</organism>
<feature type="compositionally biased region" description="Polar residues" evidence="4">
    <location>
        <begin position="434"/>
        <end position="448"/>
    </location>
</feature>
<evidence type="ECO:0000313" key="5">
    <source>
        <dbReference type="EMBL" id="KAL3783975.1"/>
    </source>
</evidence>
<reference evidence="5 6" key="1">
    <citation type="journal article" date="2020" name="G3 (Bethesda)">
        <title>Improved Reference Genome for Cyclotella cryptica CCMP332, a Model for Cell Wall Morphogenesis, Salinity Adaptation, and Lipid Production in Diatoms (Bacillariophyta).</title>
        <authorList>
            <person name="Roberts W.R."/>
            <person name="Downey K.M."/>
            <person name="Ruck E.C."/>
            <person name="Traller J.C."/>
            <person name="Alverson A.J."/>
        </authorList>
    </citation>
    <scope>NUCLEOTIDE SEQUENCE [LARGE SCALE GENOMIC DNA]</scope>
    <source>
        <strain evidence="5 6">CCMP332</strain>
    </source>
</reference>